<feature type="binding site" evidence="14">
    <location>
        <position position="138"/>
    </location>
    <ligand>
        <name>substrate</name>
    </ligand>
</feature>
<keyword evidence="1 14" id="KW-0963">Cytoplasm</keyword>
<reference evidence="16 17" key="1">
    <citation type="submission" date="2010-08" db="EMBL/GenBank/DDBJ databases">
        <authorList>
            <person name="Weinstock G."/>
            <person name="Sodergren E."/>
            <person name="Clifton S."/>
            <person name="Fulton L."/>
            <person name="Fulton B."/>
            <person name="Courtney L."/>
            <person name="Fronick C."/>
            <person name="Harrison M."/>
            <person name="Strong C."/>
            <person name="Farmer C."/>
            <person name="Delahaunty K."/>
            <person name="Markovic C."/>
            <person name="Hall O."/>
            <person name="Minx P."/>
            <person name="Tomlinson C."/>
            <person name="Mitreva M."/>
            <person name="Hou S."/>
            <person name="Chen J."/>
            <person name="Wollam A."/>
            <person name="Pepin K.H."/>
            <person name="Johnson M."/>
            <person name="Bhonagiri V."/>
            <person name="Zhang X."/>
            <person name="Suruliraj S."/>
            <person name="Warren W."/>
            <person name="Chinwalla A."/>
            <person name="Mardis E.R."/>
            <person name="Wilson R.K."/>
        </authorList>
    </citation>
    <scope>NUCLEOTIDE SEQUENCE [LARGE SCALE GENOMIC DNA]</scope>
    <source>
        <strain evidence="16 17">F0399</strain>
    </source>
</reference>
<evidence type="ECO:0000256" key="6">
    <source>
        <dbReference type="ARBA" id="ARBA00022840"/>
    </source>
</evidence>
<evidence type="ECO:0000256" key="9">
    <source>
        <dbReference type="ARBA" id="ARBA00023277"/>
    </source>
</evidence>
<feature type="binding site" evidence="14">
    <location>
        <begin position="250"/>
        <end position="251"/>
    </location>
    <ligand>
        <name>ATP</name>
        <dbReference type="ChEBI" id="CHEBI:30616"/>
    </ligand>
</feature>
<keyword evidence="2 14" id="KW-0808">Transferase</keyword>
<comment type="cofactor">
    <cofactor evidence="14">
        <name>Mg(2+)</name>
        <dbReference type="ChEBI" id="CHEBI:18420"/>
    </cofactor>
</comment>
<dbReference type="Gene3D" id="3.40.1190.20">
    <property type="match status" value="1"/>
</dbReference>
<keyword evidence="7 14" id="KW-0460">Magnesium</keyword>
<evidence type="ECO:0000256" key="4">
    <source>
        <dbReference type="ARBA" id="ARBA00022741"/>
    </source>
</evidence>
<comment type="caution">
    <text evidence="14">Lacks conserved residue(s) required for the propagation of feature annotation.</text>
</comment>
<dbReference type="GO" id="GO:0004747">
    <property type="term" value="F:ribokinase activity"/>
    <property type="evidence" value="ECO:0007669"/>
    <property type="project" value="UniProtKB-UniRule"/>
</dbReference>
<feature type="binding site" evidence="14">
    <location>
        <position position="281"/>
    </location>
    <ligand>
        <name>K(+)</name>
        <dbReference type="ChEBI" id="CHEBI:29103"/>
    </ligand>
</feature>
<dbReference type="SUPFAM" id="SSF53613">
    <property type="entry name" value="Ribokinase-like"/>
    <property type="match status" value="1"/>
</dbReference>
<feature type="binding site" evidence="14">
    <location>
        <begin position="38"/>
        <end position="42"/>
    </location>
    <ligand>
        <name>substrate</name>
    </ligand>
</feature>
<feature type="binding site" evidence="14">
    <location>
        <position position="247"/>
    </location>
    <ligand>
        <name>K(+)</name>
        <dbReference type="ChEBI" id="CHEBI:29103"/>
    </ligand>
</feature>
<dbReference type="PANTHER" id="PTHR10584">
    <property type="entry name" value="SUGAR KINASE"/>
    <property type="match status" value="1"/>
</dbReference>
<dbReference type="InterPro" id="IPR002139">
    <property type="entry name" value="Ribo/fructo_kinase"/>
</dbReference>
<evidence type="ECO:0000256" key="3">
    <source>
        <dbReference type="ARBA" id="ARBA00022723"/>
    </source>
</evidence>
<dbReference type="Proteomes" id="UP000004633">
    <property type="component" value="Unassembled WGS sequence"/>
</dbReference>
<dbReference type="NCBIfam" id="TIGR02152">
    <property type="entry name" value="D_ribokin_bact"/>
    <property type="match status" value="1"/>
</dbReference>
<evidence type="ECO:0000256" key="1">
    <source>
        <dbReference type="ARBA" id="ARBA00022490"/>
    </source>
</evidence>
<name>E7N179_9FIRM</name>
<dbReference type="PRINTS" id="PR00990">
    <property type="entry name" value="RIBOKINASE"/>
</dbReference>
<gene>
    <name evidence="16" type="primary">rbsK</name>
    <name evidence="14" type="synonym">deoK</name>
    <name evidence="16" type="ORF">HMPREF9555_00730</name>
</gene>
<keyword evidence="5 14" id="KW-0418">Kinase</keyword>
<comment type="catalytic activity">
    <reaction evidence="10">
        <text>2-deoxy-D-ribose + ATP = 2-deoxy-D-ribose 5-phosphate + ADP + H(+)</text>
        <dbReference type="Rhea" id="RHEA:30871"/>
        <dbReference type="ChEBI" id="CHEBI:15378"/>
        <dbReference type="ChEBI" id="CHEBI:30616"/>
        <dbReference type="ChEBI" id="CHEBI:62877"/>
        <dbReference type="ChEBI" id="CHEBI:90761"/>
        <dbReference type="ChEBI" id="CHEBI:456216"/>
        <dbReference type="EC" id="2.7.1.229"/>
    </reaction>
    <physiologicalReaction direction="left-to-right" evidence="10">
        <dbReference type="Rhea" id="RHEA:30872"/>
    </physiologicalReaction>
</comment>
<accession>E7N179</accession>
<evidence type="ECO:0000256" key="14">
    <source>
        <dbReference type="HAMAP-Rule" id="MF_01987"/>
    </source>
</evidence>
<evidence type="ECO:0000256" key="8">
    <source>
        <dbReference type="ARBA" id="ARBA00022958"/>
    </source>
</evidence>
<dbReference type="GO" id="GO:0019303">
    <property type="term" value="P:D-ribose catabolic process"/>
    <property type="evidence" value="ECO:0007669"/>
    <property type="project" value="UniProtKB-UniPathway"/>
</dbReference>
<dbReference type="InterPro" id="IPR011611">
    <property type="entry name" value="PfkB_dom"/>
</dbReference>
<feature type="site" description="Important for substrate specificity" evidence="14">
    <location>
        <position position="10"/>
    </location>
</feature>
<comment type="caution">
    <text evidence="16">The sequence shown here is derived from an EMBL/GenBank/DDBJ whole genome shotgun (WGS) entry which is preliminary data.</text>
</comment>
<keyword evidence="4 14" id="KW-0547">Nucleotide-binding</keyword>
<keyword evidence="3 14" id="KW-0479">Metal-binding</keyword>
<keyword evidence="17" id="KW-1185">Reference proteome</keyword>
<dbReference type="EC" id="2.7.1.229" evidence="11 14"/>
<feature type="binding site" evidence="14">
    <location>
        <begin position="219"/>
        <end position="224"/>
    </location>
    <ligand>
        <name>ATP</name>
        <dbReference type="ChEBI" id="CHEBI:30616"/>
    </ligand>
</feature>
<evidence type="ECO:0000256" key="2">
    <source>
        <dbReference type="ARBA" id="ARBA00022679"/>
    </source>
</evidence>
<proteinExistence type="inferred from homology"/>
<sequence>MRIAVIGSNMVDLTAYIDRMPAPGETLEAPDFALGCGGKGANQAVAAAKYDADVWMVTKVGSDIFADNTIANFNACGVNTTYVRKTEGSSGVAPIFVDRSGQNSILIIKGANNRLLPRDIDEAEADLKKCGMILLQLEVPLETVYYAIDFGQKHGIPVLLNPAPATKDLSIEKVCACDFFVPNETELAILTGMPAETVEEIERAAETLLARGLKNVIVTMGGRGSLWMTGGETYRLEAYKVAAVDTSGAGDAFIGCFAGCYVRHGDVRAAMQTASAFAALSVTAKGTQMSYPAKDAVETFIASHAPLSFDTRS</sequence>
<feature type="binding site" evidence="14">
    <location>
        <position position="286"/>
    </location>
    <ligand>
        <name>K(+)</name>
        <dbReference type="ChEBI" id="CHEBI:29103"/>
    </ligand>
</feature>
<dbReference type="HOGENOM" id="CLU_027634_2_3_9"/>
<evidence type="ECO:0000313" key="17">
    <source>
        <dbReference type="Proteomes" id="UP000004633"/>
    </source>
</evidence>
<dbReference type="EMBL" id="AECV01000009">
    <property type="protein sequence ID" value="EFW30100.1"/>
    <property type="molecule type" value="Genomic_DNA"/>
</dbReference>
<comment type="subcellular location">
    <subcellularLocation>
        <location evidence="14">Cytoplasm</location>
    </subcellularLocation>
</comment>
<feature type="binding site" evidence="14">
    <location>
        <position position="251"/>
    </location>
    <ligand>
        <name>substrate</name>
    </ligand>
</feature>
<evidence type="ECO:0000256" key="10">
    <source>
        <dbReference type="ARBA" id="ARBA00051363"/>
    </source>
</evidence>
<protein>
    <recommendedName>
        <fullName evidence="12 14">Deoxyribokinase</fullName>
        <shortName evidence="14">dRK</shortName>
        <ecNumber evidence="11 14">2.7.1.229</ecNumber>
    </recommendedName>
    <alternativeName>
        <fullName evidence="13 14">ATP:2-deoxy-D-ribose 5-phosphotransferase</fullName>
    </alternativeName>
</protein>
<feature type="binding site" evidence="14">
    <location>
        <position position="245"/>
    </location>
    <ligand>
        <name>K(+)</name>
        <dbReference type="ChEBI" id="CHEBI:29103"/>
    </ligand>
</feature>
<evidence type="ECO:0000256" key="13">
    <source>
        <dbReference type="ARBA" id="ARBA00081655"/>
    </source>
</evidence>
<dbReference type="InterPro" id="IPR029056">
    <property type="entry name" value="Ribokinase-like"/>
</dbReference>
<dbReference type="Pfam" id="PF00294">
    <property type="entry name" value="PfkB"/>
    <property type="match status" value="1"/>
</dbReference>
<dbReference type="FunFam" id="3.40.1190.20:FF:000010">
    <property type="entry name" value="Ribokinase"/>
    <property type="match status" value="1"/>
</dbReference>
<dbReference type="PANTHER" id="PTHR10584:SF166">
    <property type="entry name" value="RIBOKINASE"/>
    <property type="match status" value="1"/>
</dbReference>
<dbReference type="GO" id="GO:0005524">
    <property type="term" value="F:ATP binding"/>
    <property type="evidence" value="ECO:0007669"/>
    <property type="project" value="UniProtKB-UniRule"/>
</dbReference>
<keyword evidence="9 14" id="KW-0119">Carbohydrate metabolism</keyword>
<dbReference type="RefSeq" id="WP_009349409.1">
    <property type="nucleotide sequence ID" value="NZ_GL638132.1"/>
</dbReference>
<feature type="domain" description="Carbohydrate kinase PfkB" evidence="15">
    <location>
        <begin position="2"/>
        <end position="293"/>
    </location>
</feature>
<dbReference type="CDD" id="cd01174">
    <property type="entry name" value="ribokinase"/>
    <property type="match status" value="1"/>
</dbReference>
<dbReference type="UniPathway" id="UPA00916">
    <property type="reaction ID" value="UER00889"/>
</dbReference>
<evidence type="ECO:0000256" key="11">
    <source>
        <dbReference type="ARBA" id="ARBA00066926"/>
    </source>
</evidence>
<evidence type="ECO:0000256" key="12">
    <source>
        <dbReference type="ARBA" id="ARBA00071515"/>
    </source>
</evidence>
<comment type="subunit">
    <text evidence="14">Homodimer.</text>
</comment>
<dbReference type="GO" id="GO:0005829">
    <property type="term" value="C:cytosol"/>
    <property type="evidence" value="ECO:0007669"/>
    <property type="project" value="TreeGrafter"/>
</dbReference>
<feature type="active site" description="Proton acceptor" evidence="14">
    <location>
        <position position="251"/>
    </location>
</feature>
<keyword evidence="6 14" id="KW-0067">ATP-binding</keyword>
<dbReference type="AlphaFoldDB" id="E7N179"/>
<dbReference type="HAMAP" id="MF_01987">
    <property type="entry name" value="Ribokinase"/>
    <property type="match status" value="1"/>
</dbReference>
<evidence type="ECO:0000256" key="5">
    <source>
        <dbReference type="ARBA" id="ARBA00022777"/>
    </source>
</evidence>
<dbReference type="GO" id="GO:0046872">
    <property type="term" value="F:metal ion binding"/>
    <property type="evidence" value="ECO:0007669"/>
    <property type="project" value="UniProtKB-KW"/>
</dbReference>
<feature type="binding site" evidence="14">
    <location>
        <position position="183"/>
    </location>
    <ligand>
        <name>ATP</name>
        <dbReference type="ChEBI" id="CHEBI:30616"/>
    </ligand>
</feature>
<feature type="binding site" evidence="14">
    <location>
        <begin position="10"/>
        <end position="12"/>
    </location>
    <ligand>
        <name>substrate</name>
    </ligand>
</feature>
<evidence type="ECO:0000313" key="16">
    <source>
        <dbReference type="EMBL" id="EFW30100.1"/>
    </source>
</evidence>
<feature type="binding site" evidence="14">
    <location>
        <position position="284"/>
    </location>
    <ligand>
        <name>K(+)</name>
        <dbReference type="ChEBI" id="CHEBI:29103"/>
    </ligand>
</feature>
<comment type="function">
    <text evidence="14">Catalyzes the ATP-dependent phosphorylation of 2-deoxy-D-ribose to 2-deoxy-D-ribose 5-phosphate (dRib-5P), allowing the use of deoxyribose as the sole carbon source.</text>
</comment>
<keyword evidence="8 14" id="KW-0630">Potassium</keyword>
<evidence type="ECO:0000256" key="7">
    <source>
        <dbReference type="ARBA" id="ARBA00022842"/>
    </source>
</evidence>
<evidence type="ECO:0000259" key="15">
    <source>
        <dbReference type="Pfam" id="PF00294"/>
    </source>
</evidence>
<comment type="similarity">
    <text evidence="14">Belongs to the carbohydrate kinase PfkB family. Deoxyribokinase subfamily.</text>
</comment>
<organism evidence="16 17">
    <name type="scientific">Selenomonas artemidis F0399</name>
    <dbReference type="NCBI Taxonomy" id="749551"/>
    <lineage>
        <taxon>Bacteria</taxon>
        <taxon>Bacillati</taxon>
        <taxon>Bacillota</taxon>
        <taxon>Negativicutes</taxon>
        <taxon>Selenomonadales</taxon>
        <taxon>Selenomonadaceae</taxon>
        <taxon>Selenomonas</taxon>
    </lineage>
</organism>
<dbReference type="STRING" id="749551.HMPREF9555_00730"/>
<dbReference type="InterPro" id="IPR011877">
    <property type="entry name" value="Ribokinase"/>
</dbReference>
<feature type="binding site" evidence="14">
    <location>
        <position position="290"/>
    </location>
    <ligand>
        <name>K(+)</name>
        <dbReference type="ChEBI" id="CHEBI:29103"/>
    </ligand>
</feature>